<gene>
    <name evidence="1" type="primary">jg9253</name>
    <name evidence="1" type="ORF">PAEG_LOCUS3839</name>
</gene>
<keyword evidence="2" id="KW-1185">Reference proteome</keyword>
<dbReference type="Proteomes" id="UP000838756">
    <property type="component" value="Unassembled WGS sequence"/>
</dbReference>
<evidence type="ECO:0000313" key="1">
    <source>
        <dbReference type="EMBL" id="CAH2215753.1"/>
    </source>
</evidence>
<proteinExistence type="predicted"/>
<protein>
    <submittedName>
        <fullName evidence="1">Jg9253 protein</fullName>
    </submittedName>
</protein>
<dbReference type="AlphaFoldDB" id="A0A8S4QSL5"/>
<comment type="caution">
    <text evidence="1">The sequence shown here is derived from an EMBL/GenBank/DDBJ whole genome shotgun (WGS) entry which is preliminary data.</text>
</comment>
<dbReference type="EMBL" id="CAKXAJ010012690">
    <property type="protein sequence ID" value="CAH2215753.1"/>
    <property type="molecule type" value="Genomic_DNA"/>
</dbReference>
<evidence type="ECO:0000313" key="2">
    <source>
        <dbReference type="Proteomes" id="UP000838756"/>
    </source>
</evidence>
<accession>A0A8S4QSL5</accession>
<name>A0A8S4QSL5_9NEOP</name>
<organism evidence="1 2">
    <name type="scientific">Pararge aegeria aegeria</name>
    <dbReference type="NCBI Taxonomy" id="348720"/>
    <lineage>
        <taxon>Eukaryota</taxon>
        <taxon>Metazoa</taxon>
        <taxon>Ecdysozoa</taxon>
        <taxon>Arthropoda</taxon>
        <taxon>Hexapoda</taxon>
        <taxon>Insecta</taxon>
        <taxon>Pterygota</taxon>
        <taxon>Neoptera</taxon>
        <taxon>Endopterygota</taxon>
        <taxon>Lepidoptera</taxon>
        <taxon>Glossata</taxon>
        <taxon>Ditrysia</taxon>
        <taxon>Papilionoidea</taxon>
        <taxon>Nymphalidae</taxon>
        <taxon>Satyrinae</taxon>
        <taxon>Satyrini</taxon>
        <taxon>Parargina</taxon>
        <taxon>Pararge</taxon>
    </lineage>
</organism>
<reference evidence="1" key="1">
    <citation type="submission" date="2022-03" db="EMBL/GenBank/DDBJ databases">
        <authorList>
            <person name="Lindestad O."/>
        </authorList>
    </citation>
    <scope>NUCLEOTIDE SEQUENCE</scope>
</reference>
<sequence length="110" mass="12669">MASNSGIYICGLIRAKTSRQTTLQYLEITLRNESYRDTLRAFPAQRLRRTRSRAHMAVRIRRILKAHEVRYLQAGVDVPLPGQKNPELVSNRPNLNNICLKRIADIHICS</sequence>